<dbReference type="OrthoDB" id="4234897at2"/>
<dbReference type="EMBL" id="CP028324">
    <property type="protein sequence ID" value="AVR98855.1"/>
    <property type="molecule type" value="Genomic_DNA"/>
</dbReference>
<dbReference type="RefSeq" id="WP_107144180.1">
    <property type="nucleotide sequence ID" value="NZ_CP028324.1"/>
</dbReference>
<protein>
    <submittedName>
        <fullName evidence="1">Uncharacterized protein</fullName>
    </submittedName>
</protein>
<dbReference type="KEGG" id="masz:C9I28_26980"/>
<reference evidence="1 2" key="1">
    <citation type="submission" date="2018-03" db="EMBL/GenBank/DDBJ databases">
        <title>Massilia armeniaca sp. nov., isolated from desert soil.</title>
        <authorList>
            <person name="Huang H."/>
            <person name="Ren M."/>
        </authorList>
    </citation>
    <scope>NUCLEOTIDE SEQUENCE [LARGE SCALE GENOMIC DNA]</scope>
    <source>
        <strain evidence="1 2">ZMN-3</strain>
    </source>
</reference>
<gene>
    <name evidence="1" type="ORF">C9I28_26980</name>
</gene>
<dbReference type="AlphaFoldDB" id="A0A2R4CGY1"/>
<dbReference type="Proteomes" id="UP000240505">
    <property type="component" value="Chromosome"/>
</dbReference>
<evidence type="ECO:0000313" key="2">
    <source>
        <dbReference type="Proteomes" id="UP000240505"/>
    </source>
</evidence>
<sequence length="76" mass="8308">MKLGEKFDEKQMKTDGKPVVLMMQPQGYIEVRGPEELRQWEENARTLTGVAIGAPQGLRAATTCSYGCADDCGVMA</sequence>
<proteinExistence type="predicted"/>
<organism evidence="1 2">
    <name type="scientific">Pseudoduganella armeniaca</name>
    <dbReference type="NCBI Taxonomy" id="2072590"/>
    <lineage>
        <taxon>Bacteria</taxon>
        <taxon>Pseudomonadati</taxon>
        <taxon>Pseudomonadota</taxon>
        <taxon>Betaproteobacteria</taxon>
        <taxon>Burkholderiales</taxon>
        <taxon>Oxalobacteraceae</taxon>
        <taxon>Telluria group</taxon>
        <taxon>Pseudoduganella</taxon>
    </lineage>
</organism>
<name>A0A2R4CGY1_9BURK</name>
<accession>A0A2R4CGY1</accession>
<evidence type="ECO:0000313" key="1">
    <source>
        <dbReference type="EMBL" id="AVR98855.1"/>
    </source>
</evidence>
<keyword evidence="2" id="KW-1185">Reference proteome</keyword>